<keyword evidence="1 3" id="KW-0732">Signal</keyword>
<dbReference type="InterPro" id="IPR029058">
    <property type="entry name" value="AB_hydrolase_fold"/>
</dbReference>
<proteinExistence type="predicted"/>
<evidence type="ECO:0000259" key="4">
    <source>
        <dbReference type="Pfam" id="PF01764"/>
    </source>
</evidence>
<protein>
    <recommendedName>
        <fullName evidence="4">Fungal lipase-type domain-containing protein</fullName>
    </recommendedName>
</protein>
<keyword evidence="2" id="KW-0378">Hydrolase</keyword>
<feature type="signal peptide" evidence="3">
    <location>
        <begin position="1"/>
        <end position="22"/>
    </location>
</feature>
<dbReference type="EMBL" id="JASNWA010000003">
    <property type="protein sequence ID" value="KAK3178347.1"/>
    <property type="molecule type" value="Genomic_DNA"/>
</dbReference>
<sequence length="403" mass="45317">MIYEMKFLLLLCLSLCLPSALTIPALQAPLTGTSFATSNQNISAGLFNDLEELSRIVDISYCVGVTGTGIQKPFLCASRCQDFDSFELVTTWNTGPFMSDSCGYVVLSHPPSPPRIIVAFRGTYSIANTIIDLSTVPQEYIPYPGDDDDGEGEEKKNLRKRAINTEKAECTNCTVHAGFMQSWRHTRPEILPHLKELVEQYPDYQVTLVGHSLGGAVAALASLDFEARGWIPQVTTFGEPRIGNQGLMQYLDNLFSTDGQNNITSRYRRVTHVDDPVPLLPLTEWGYQMHAGEVYISKPDLSPEVKDLQFCEGDEDPNCIAGAETHNKSPRIPSIEQGADIESFKDWWNDTKSFLTVPARFRIWQLFFAHRDYFWRLGLCVPGGDPKEWYRKHPYDEGDEGEL</sequence>
<dbReference type="GO" id="GO:0006629">
    <property type="term" value="P:lipid metabolic process"/>
    <property type="evidence" value="ECO:0007669"/>
    <property type="project" value="InterPro"/>
</dbReference>
<comment type="caution">
    <text evidence="5">The sequence shown here is derived from an EMBL/GenBank/DDBJ whole genome shotgun (WGS) entry which is preliminary data.</text>
</comment>
<evidence type="ECO:0000256" key="2">
    <source>
        <dbReference type="ARBA" id="ARBA00022801"/>
    </source>
</evidence>
<reference evidence="5" key="1">
    <citation type="submission" date="2022-11" db="EMBL/GenBank/DDBJ databases">
        <title>Chromosomal genome sequence assembly and mating type (MAT) locus characterization of the leprose asexual lichenized fungus Lepraria neglecta (Nyl.) Erichsen.</title>
        <authorList>
            <person name="Allen J.L."/>
            <person name="Pfeffer B."/>
        </authorList>
    </citation>
    <scope>NUCLEOTIDE SEQUENCE</scope>
    <source>
        <strain evidence="5">Allen 5258</strain>
    </source>
</reference>
<gene>
    <name evidence="5" type="ORF">OEA41_000482</name>
</gene>
<evidence type="ECO:0000256" key="1">
    <source>
        <dbReference type="ARBA" id="ARBA00022729"/>
    </source>
</evidence>
<organism evidence="5 6">
    <name type="scientific">Lepraria neglecta</name>
    <dbReference type="NCBI Taxonomy" id="209136"/>
    <lineage>
        <taxon>Eukaryota</taxon>
        <taxon>Fungi</taxon>
        <taxon>Dikarya</taxon>
        <taxon>Ascomycota</taxon>
        <taxon>Pezizomycotina</taxon>
        <taxon>Lecanoromycetes</taxon>
        <taxon>OSLEUM clade</taxon>
        <taxon>Lecanoromycetidae</taxon>
        <taxon>Lecanorales</taxon>
        <taxon>Lecanorineae</taxon>
        <taxon>Stereocaulaceae</taxon>
        <taxon>Lepraria</taxon>
    </lineage>
</organism>
<dbReference type="GO" id="GO:0016787">
    <property type="term" value="F:hydrolase activity"/>
    <property type="evidence" value="ECO:0007669"/>
    <property type="project" value="UniProtKB-KW"/>
</dbReference>
<keyword evidence="6" id="KW-1185">Reference proteome</keyword>
<dbReference type="InterPro" id="IPR002921">
    <property type="entry name" value="Fungal_lipase-type"/>
</dbReference>
<dbReference type="CDD" id="cd00519">
    <property type="entry name" value="Lipase_3"/>
    <property type="match status" value="1"/>
</dbReference>
<dbReference type="Proteomes" id="UP001276659">
    <property type="component" value="Unassembled WGS sequence"/>
</dbReference>
<evidence type="ECO:0000256" key="3">
    <source>
        <dbReference type="SAM" id="SignalP"/>
    </source>
</evidence>
<feature type="chain" id="PRO_5042195311" description="Fungal lipase-type domain-containing protein" evidence="3">
    <location>
        <begin position="23"/>
        <end position="403"/>
    </location>
</feature>
<dbReference type="InterPro" id="IPR051299">
    <property type="entry name" value="AB_hydrolase_lip/est"/>
</dbReference>
<dbReference type="Pfam" id="PF01764">
    <property type="entry name" value="Lipase_3"/>
    <property type="match status" value="1"/>
</dbReference>
<dbReference type="AlphaFoldDB" id="A0AAE0DPV0"/>
<evidence type="ECO:0000313" key="6">
    <source>
        <dbReference type="Proteomes" id="UP001276659"/>
    </source>
</evidence>
<dbReference type="PANTHER" id="PTHR46640:SF1">
    <property type="entry name" value="FUNGAL LIPASE-LIKE DOMAIN-CONTAINING PROTEIN-RELATED"/>
    <property type="match status" value="1"/>
</dbReference>
<dbReference type="Gene3D" id="3.40.50.1820">
    <property type="entry name" value="alpha/beta hydrolase"/>
    <property type="match status" value="1"/>
</dbReference>
<feature type="domain" description="Fungal lipase-type" evidence="4">
    <location>
        <begin position="117"/>
        <end position="283"/>
    </location>
</feature>
<accession>A0AAE0DPV0</accession>
<evidence type="ECO:0000313" key="5">
    <source>
        <dbReference type="EMBL" id="KAK3178347.1"/>
    </source>
</evidence>
<dbReference type="PANTHER" id="PTHR46640">
    <property type="entry name" value="TRIACYLGLYCEROL LIPASE, PUTATIVE (AFU_ORTHOLOGUE AFUA_6G06510)-RELATED"/>
    <property type="match status" value="1"/>
</dbReference>
<dbReference type="SUPFAM" id="SSF53474">
    <property type="entry name" value="alpha/beta-Hydrolases"/>
    <property type="match status" value="1"/>
</dbReference>
<name>A0AAE0DPV0_9LECA</name>